<dbReference type="Gene3D" id="3.40.190.80">
    <property type="match status" value="1"/>
</dbReference>
<keyword evidence="3 6" id="KW-0997">Cell inner membrane</keyword>
<dbReference type="InterPro" id="IPR020550">
    <property type="entry name" value="Inositol_monophosphatase_CS"/>
</dbReference>
<dbReference type="Pfam" id="PF00459">
    <property type="entry name" value="Inositol_P"/>
    <property type="match status" value="1"/>
</dbReference>
<dbReference type="GO" id="GO:0050427">
    <property type="term" value="P:3'-phosphoadenosine 5'-phosphosulfate metabolic process"/>
    <property type="evidence" value="ECO:0007669"/>
    <property type="project" value="TreeGrafter"/>
</dbReference>
<keyword evidence="9" id="KW-1185">Reference proteome</keyword>
<dbReference type="RefSeq" id="WP_100289204.1">
    <property type="nucleotide sequence ID" value="NZ_PHHA01000020.1"/>
</dbReference>
<comment type="subcellular location">
    <subcellularLocation>
        <location evidence="6">Cell inner membrane</location>
        <topology evidence="6">Peripheral membrane protein</topology>
        <orientation evidence="6">Cytoplasmic side</orientation>
    </subcellularLocation>
</comment>
<feature type="binding site" evidence="6">
    <location>
        <position position="92"/>
    </location>
    <ligand>
        <name>Mg(2+)</name>
        <dbReference type="ChEBI" id="CHEBI:18420"/>
        <label>2</label>
    </ligand>
</feature>
<feature type="binding site" evidence="6">
    <location>
        <position position="216"/>
    </location>
    <ligand>
        <name>Mg(2+)</name>
        <dbReference type="ChEBI" id="CHEBI:18420"/>
        <label>2</label>
    </ligand>
</feature>
<evidence type="ECO:0000313" key="9">
    <source>
        <dbReference type="Proteomes" id="UP000229329"/>
    </source>
</evidence>
<keyword evidence="6 7" id="KW-0460">Magnesium</keyword>
<accession>A0A2M8S1B2</accession>
<comment type="cofactor">
    <cofactor evidence="6 7">
        <name>Mg(2+)</name>
        <dbReference type="ChEBI" id="CHEBI:18420"/>
    </cofactor>
</comment>
<keyword evidence="6 7" id="KW-0479">Metal-binding</keyword>
<feature type="binding site" evidence="7">
    <location>
        <position position="69"/>
    </location>
    <ligand>
        <name>Mg(2+)</name>
        <dbReference type="ChEBI" id="CHEBI:18420"/>
        <label>1</label>
        <note>catalytic</note>
    </ligand>
</feature>
<dbReference type="InterPro" id="IPR006240">
    <property type="entry name" value="CysQ"/>
</dbReference>
<comment type="function">
    <text evidence="6">Converts adenosine-3',5'-bisphosphate (PAP) to AMP.</text>
</comment>
<gene>
    <name evidence="6 8" type="primary">cysQ</name>
    <name evidence="8" type="ORF">CVP05_08810</name>
</gene>
<feature type="binding site" evidence="7">
    <location>
        <position position="91"/>
    </location>
    <ligand>
        <name>Mg(2+)</name>
        <dbReference type="ChEBI" id="CHEBI:18420"/>
        <label>1</label>
        <note>catalytic</note>
    </ligand>
</feature>
<feature type="binding site" evidence="6">
    <location>
        <position position="89"/>
    </location>
    <ligand>
        <name>Mg(2+)</name>
        <dbReference type="ChEBI" id="CHEBI:18420"/>
        <label>1</label>
    </ligand>
</feature>
<dbReference type="EMBL" id="PHHA01000020">
    <property type="protein sequence ID" value="PJG84927.1"/>
    <property type="molecule type" value="Genomic_DNA"/>
</dbReference>
<organism evidence="8 9">
    <name type="scientific">Conservatibacter flavescens</name>
    <dbReference type="NCBI Taxonomy" id="28161"/>
    <lineage>
        <taxon>Bacteria</taxon>
        <taxon>Pseudomonadati</taxon>
        <taxon>Pseudomonadota</taxon>
        <taxon>Gammaproteobacteria</taxon>
        <taxon>Pasteurellales</taxon>
        <taxon>Pasteurellaceae</taxon>
        <taxon>Conservatibacter</taxon>
    </lineage>
</organism>
<keyword evidence="2 6" id="KW-1003">Cell membrane</keyword>
<dbReference type="Gene3D" id="3.30.540.10">
    <property type="entry name" value="Fructose-1,6-Bisphosphatase, subunit A, domain 1"/>
    <property type="match status" value="1"/>
</dbReference>
<dbReference type="GO" id="GO:0000103">
    <property type="term" value="P:sulfate assimilation"/>
    <property type="evidence" value="ECO:0007669"/>
    <property type="project" value="TreeGrafter"/>
</dbReference>
<evidence type="ECO:0000256" key="3">
    <source>
        <dbReference type="ARBA" id="ARBA00022519"/>
    </source>
</evidence>
<dbReference type="NCBIfam" id="TIGR01331">
    <property type="entry name" value="bisphos_cysQ"/>
    <property type="match status" value="1"/>
</dbReference>
<dbReference type="GO" id="GO:0000287">
    <property type="term" value="F:magnesium ion binding"/>
    <property type="evidence" value="ECO:0007669"/>
    <property type="project" value="UniProtKB-UniRule"/>
</dbReference>
<feature type="binding site" evidence="6">
    <location>
        <begin position="91"/>
        <end position="94"/>
    </location>
    <ligand>
        <name>substrate</name>
    </ligand>
</feature>
<comment type="caution">
    <text evidence="8">The sequence shown here is derived from an EMBL/GenBank/DDBJ whole genome shotgun (WGS) entry which is preliminary data.</text>
</comment>
<dbReference type="PANTHER" id="PTHR43028">
    <property type="entry name" value="3'(2'),5'-BISPHOSPHATE NUCLEOTIDASE 1"/>
    <property type="match status" value="1"/>
</dbReference>
<dbReference type="GO" id="GO:0046854">
    <property type="term" value="P:phosphatidylinositol phosphate biosynthetic process"/>
    <property type="evidence" value="ECO:0007669"/>
    <property type="project" value="InterPro"/>
</dbReference>
<dbReference type="CDD" id="cd01638">
    <property type="entry name" value="CysQ"/>
    <property type="match status" value="1"/>
</dbReference>
<evidence type="ECO:0000256" key="7">
    <source>
        <dbReference type="PIRSR" id="PIRSR600760-2"/>
    </source>
</evidence>
<keyword evidence="4 6" id="KW-0378">Hydrolase</keyword>
<comment type="catalytic activity">
    <reaction evidence="6">
        <text>adenosine 3',5'-bisphosphate + H2O = AMP + phosphate</text>
        <dbReference type="Rhea" id="RHEA:10040"/>
        <dbReference type="ChEBI" id="CHEBI:15377"/>
        <dbReference type="ChEBI" id="CHEBI:43474"/>
        <dbReference type="ChEBI" id="CHEBI:58343"/>
        <dbReference type="ChEBI" id="CHEBI:456215"/>
        <dbReference type="EC" id="3.1.3.7"/>
    </reaction>
</comment>
<dbReference type="OrthoDB" id="9785695at2"/>
<evidence type="ECO:0000256" key="4">
    <source>
        <dbReference type="ARBA" id="ARBA00022801"/>
    </source>
</evidence>
<dbReference type="AlphaFoldDB" id="A0A2M8S1B2"/>
<keyword evidence="5 6" id="KW-0472">Membrane</keyword>
<feature type="binding site" evidence="6">
    <location>
        <position position="69"/>
    </location>
    <ligand>
        <name>Mg(2+)</name>
        <dbReference type="ChEBI" id="CHEBI:18420"/>
        <label>1</label>
    </ligand>
</feature>
<evidence type="ECO:0000256" key="2">
    <source>
        <dbReference type="ARBA" id="ARBA00022475"/>
    </source>
</evidence>
<proteinExistence type="inferred from homology"/>
<evidence type="ECO:0000256" key="6">
    <source>
        <dbReference type="HAMAP-Rule" id="MF_02095"/>
    </source>
</evidence>
<comment type="similarity">
    <text evidence="1 6">Belongs to the inositol monophosphatase superfamily. CysQ family.</text>
</comment>
<dbReference type="GO" id="GO:0005886">
    <property type="term" value="C:plasma membrane"/>
    <property type="evidence" value="ECO:0007669"/>
    <property type="project" value="UniProtKB-SubCell"/>
</dbReference>
<dbReference type="InterPro" id="IPR000760">
    <property type="entry name" value="Inositol_monophosphatase-like"/>
</dbReference>
<feature type="binding site" evidence="7">
    <location>
        <position position="89"/>
    </location>
    <ligand>
        <name>Mg(2+)</name>
        <dbReference type="ChEBI" id="CHEBI:18420"/>
        <label>1</label>
        <note>catalytic</note>
    </ligand>
</feature>
<evidence type="ECO:0000256" key="5">
    <source>
        <dbReference type="ARBA" id="ARBA00023136"/>
    </source>
</evidence>
<feature type="binding site" evidence="6">
    <location>
        <position position="89"/>
    </location>
    <ligand>
        <name>Mg(2+)</name>
        <dbReference type="ChEBI" id="CHEBI:18420"/>
        <label>2</label>
    </ligand>
</feature>
<dbReference type="Proteomes" id="UP000229329">
    <property type="component" value="Unassembled WGS sequence"/>
</dbReference>
<reference evidence="8 9" key="1">
    <citation type="submission" date="2017-11" db="EMBL/GenBank/DDBJ databases">
        <title>Reclassification of Bisgaard taxon 7 as Conservatibacter flavescens gen. nov., sp. nov.</title>
        <authorList>
            <person name="Christensen H."/>
        </authorList>
    </citation>
    <scope>NUCLEOTIDE SEQUENCE [LARGE SCALE GENOMIC DNA]</scope>
    <source>
        <strain evidence="8 9">7_4</strain>
    </source>
</reference>
<protein>
    <recommendedName>
        <fullName evidence="6">3'(2'),5'-bisphosphate nucleotidase CysQ</fullName>
        <ecNumber evidence="6">3.1.3.7</ecNumber>
    </recommendedName>
    <alternativeName>
        <fullName evidence="6">3'(2'),5-bisphosphonucleoside 3'(2')-phosphohydrolase</fullName>
    </alternativeName>
    <alternativeName>
        <fullName evidence="6">3'-phosphoadenosine 5'-phosphate phosphatase</fullName>
        <shortName evidence="6">PAP phosphatase</shortName>
    </alternativeName>
</protein>
<evidence type="ECO:0000256" key="1">
    <source>
        <dbReference type="ARBA" id="ARBA00005289"/>
    </source>
</evidence>
<feature type="binding site" evidence="6">
    <location>
        <position position="69"/>
    </location>
    <ligand>
        <name>substrate</name>
    </ligand>
</feature>
<dbReference type="GO" id="GO:0008441">
    <property type="term" value="F:3'(2'),5'-bisphosphate nucleotidase activity"/>
    <property type="evidence" value="ECO:0007669"/>
    <property type="project" value="UniProtKB-UniRule"/>
</dbReference>
<dbReference type="EC" id="3.1.3.7" evidence="6"/>
<sequence>MPILSPRLLSDVLQIAETGGEYLRDFYTRSVQVQLKADNTPVTEADLFMSQFLSEKLTALTPDIPILSEESGHISVAERQQWPIYWLIDPLDGTQQFIERTGQFGILIALVQHNCPVLGLIHMPILQQTCYAIRGQGAYKKDVHGVQRLVPQPLDRAQRIKIAVGDGKMADKVRSILHKNIDYEFQIFGSSSLKSLLVAEGTSHCYVRLGNTGEWDTAAAEVILQEMGGGIFDPNFAPLTYNQRDTLINPHFVMTGCRQADWRQIFCFDNDTFR</sequence>
<feature type="binding site" evidence="7">
    <location>
        <position position="92"/>
    </location>
    <ligand>
        <name>Mg(2+)</name>
        <dbReference type="ChEBI" id="CHEBI:18420"/>
        <label>1</label>
        <note>catalytic</note>
    </ligand>
</feature>
<dbReference type="InterPro" id="IPR050725">
    <property type="entry name" value="CysQ/Inositol_MonoPase"/>
</dbReference>
<name>A0A2M8S1B2_9PAST</name>
<evidence type="ECO:0000313" key="8">
    <source>
        <dbReference type="EMBL" id="PJG84927.1"/>
    </source>
</evidence>
<feature type="binding site" evidence="7">
    <location>
        <position position="216"/>
    </location>
    <ligand>
        <name>Mg(2+)</name>
        <dbReference type="ChEBI" id="CHEBI:18420"/>
        <label>1</label>
        <note>catalytic</note>
    </ligand>
</feature>
<dbReference type="PROSITE" id="PS00630">
    <property type="entry name" value="IMP_2"/>
    <property type="match status" value="1"/>
</dbReference>
<dbReference type="HAMAP" id="MF_02095">
    <property type="entry name" value="CysQ"/>
    <property type="match status" value="1"/>
</dbReference>
<feature type="binding site" evidence="6">
    <location>
        <position position="216"/>
    </location>
    <ligand>
        <name>substrate</name>
    </ligand>
</feature>
<feature type="binding site" evidence="6">
    <location>
        <position position="91"/>
    </location>
    <ligand>
        <name>Mg(2+)</name>
        <dbReference type="ChEBI" id="CHEBI:18420"/>
        <label>1</label>
    </ligand>
</feature>
<dbReference type="SUPFAM" id="SSF56655">
    <property type="entry name" value="Carbohydrate phosphatase"/>
    <property type="match status" value="1"/>
</dbReference>
<dbReference type="PANTHER" id="PTHR43028:SF7">
    <property type="entry name" value="3'(2'),5'-BISPHOSPHATE NUCLEOTIDASE CYSQ"/>
    <property type="match status" value="1"/>
</dbReference>